<dbReference type="GO" id="GO:0004673">
    <property type="term" value="F:protein histidine kinase activity"/>
    <property type="evidence" value="ECO:0007669"/>
    <property type="project" value="UniProtKB-EC"/>
</dbReference>
<evidence type="ECO:0000256" key="7">
    <source>
        <dbReference type="ARBA" id="ARBA00022840"/>
    </source>
</evidence>
<sequence>MSIDALSHPHAMRAVILAPHGRDAAVAADILHTVGIIAEVCPNLLALVQELERGAGFALITDEALRTADLSDLSRWLADQPPWSDFAFVLLTQRGGGVERNPALARLTEILGKVTFLERPFHAGTLVSVARTALRGRERQYEARARLTEMHTAEKRLTAALDQAKRAAEHQQLLIGELNHRVKNTLATVQSIVTQTLRTNAASEDAKEAVQMRLLALSRAHDVLTRESWEGADLVEVVTRALEPYQTSNENRLHIAGPHVRLTPRMSLALAMALHELATNAVKYGALSNKVGIVDVSWTVQNGAAPPRLRLRWTESGGPSVKAPSRRGFGSRLIERSLAQDLDGQVEIAFAPTGVVCEVDAPVA</sequence>
<feature type="domain" description="Signal transduction histidine kinase HWE region" evidence="8">
    <location>
        <begin position="177"/>
        <end position="259"/>
    </location>
</feature>
<accession>A0A7W4VMQ1</accession>
<comment type="catalytic activity">
    <reaction evidence="1">
        <text>ATP + protein L-histidine = ADP + protein N-phospho-L-histidine.</text>
        <dbReference type="EC" id="2.7.13.3"/>
    </reaction>
</comment>
<dbReference type="EC" id="2.7.13.3" evidence="2"/>
<keyword evidence="10" id="KW-1185">Reference proteome</keyword>
<protein>
    <recommendedName>
        <fullName evidence="2">histidine kinase</fullName>
        <ecNumber evidence="2">2.7.13.3</ecNumber>
    </recommendedName>
</protein>
<dbReference type="RefSeq" id="WP_183451532.1">
    <property type="nucleotide sequence ID" value="NZ_JACHWB010000003.1"/>
</dbReference>
<dbReference type="Gene3D" id="3.30.565.10">
    <property type="entry name" value="Histidine kinase-like ATPase, C-terminal domain"/>
    <property type="match status" value="1"/>
</dbReference>
<evidence type="ECO:0000256" key="1">
    <source>
        <dbReference type="ARBA" id="ARBA00000085"/>
    </source>
</evidence>
<proteinExistence type="predicted"/>
<evidence type="ECO:0000313" key="9">
    <source>
        <dbReference type="EMBL" id="MBB3020013.1"/>
    </source>
</evidence>
<keyword evidence="5" id="KW-0547">Nucleotide-binding</keyword>
<evidence type="ECO:0000259" key="8">
    <source>
        <dbReference type="SMART" id="SM00911"/>
    </source>
</evidence>
<keyword evidence="3" id="KW-0597">Phosphoprotein</keyword>
<evidence type="ECO:0000256" key="4">
    <source>
        <dbReference type="ARBA" id="ARBA00022679"/>
    </source>
</evidence>
<dbReference type="SMART" id="SM00911">
    <property type="entry name" value="HWE_HK"/>
    <property type="match status" value="1"/>
</dbReference>
<dbReference type="InterPro" id="IPR036890">
    <property type="entry name" value="HATPase_C_sf"/>
</dbReference>
<keyword evidence="7" id="KW-0067">ATP-binding</keyword>
<dbReference type="SUPFAM" id="SSF52172">
    <property type="entry name" value="CheY-like"/>
    <property type="match status" value="1"/>
</dbReference>
<dbReference type="Pfam" id="PF07536">
    <property type="entry name" value="HWE_HK"/>
    <property type="match status" value="1"/>
</dbReference>
<dbReference type="PANTHER" id="PTHR41523:SF7">
    <property type="entry name" value="HISTIDINE KINASE"/>
    <property type="match status" value="1"/>
</dbReference>
<evidence type="ECO:0000256" key="2">
    <source>
        <dbReference type="ARBA" id="ARBA00012438"/>
    </source>
</evidence>
<keyword evidence="6 9" id="KW-0418">Kinase</keyword>
<evidence type="ECO:0000256" key="5">
    <source>
        <dbReference type="ARBA" id="ARBA00022741"/>
    </source>
</evidence>
<keyword evidence="4" id="KW-0808">Transferase</keyword>
<dbReference type="InterPro" id="IPR011102">
    <property type="entry name" value="Sig_transdc_His_kinase_HWE"/>
</dbReference>
<dbReference type="PANTHER" id="PTHR41523">
    <property type="entry name" value="TWO-COMPONENT SYSTEM SENSOR PROTEIN"/>
    <property type="match status" value="1"/>
</dbReference>
<evidence type="ECO:0000313" key="10">
    <source>
        <dbReference type="Proteomes" id="UP000532010"/>
    </source>
</evidence>
<dbReference type="EMBL" id="JACHWB010000003">
    <property type="protein sequence ID" value="MBB3020013.1"/>
    <property type="molecule type" value="Genomic_DNA"/>
</dbReference>
<dbReference type="Proteomes" id="UP000532010">
    <property type="component" value="Unassembled WGS sequence"/>
</dbReference>
<gene>
    <name evidence="9" type="ORF">FHR70_003078</name>
</gene>
<dbReference type="AlphaFoldDB" id="A0A7W4VMQ1"/>
<name>A0A7W4VMQ1_9HYPH</name>
<reference evidence="9 10" key="1">
    <citation type="submission" date="2020-08" db="EMBL/GenBank/DDBJ databases">
        <title>The Agave Microbiome: Exploring the role of microbial communities in plant adaptations to desert environments.</title>
        <authorList>
            <person name="Partida-Martinez L.P."/>
        </authorList>
    </citation>
    <scope>NUCLEOTIDE SEQUENCE [LARGE SCALE GENOMIC DNA]</scope>
    <source>
        <strain evidence="9 10">AT3.9</strain>
    </source>
</reference>
<evidence type="ECO:0000256" key="6">
    <source>
        <dbReference type="ARBA" id="ARBA00022777"/>
    </source>
</evidence>
<dbReference type="InterPro" id="IPR011006">
    <property type="entry name" value="CheY-like_superfamily"/>
</dbReference>
<dbReference type="GO" id="GO:0005524">
    <property type="term" value="F:ATP binding"/>
    <property type="evidence" value="ECO:0007669"/>
    <property type="project" value="UniProtKB-KW"/>
</dbReference>
<evidence type="ECO:0000256" key="3">
    <source>
        <dbReference type="ARBA" id="ARBA00022553"/>
    </source>
</evidence>
<organism evidence="9 10">
    <name type="scientific">Microvirga lupini</name>
    <dbReference type="NCBI Taxonomy" id="420324"/>
    <lineage>
        <taxon>Bacteria</taxon>
        <taxon>Pseudomonadati</taxon>
        <taxon>Pseudomonadota</taxon>
        <taxon>Alphaproteobacteria</taxon>
        <taxon>Hyphomicrobiales</taxon>
        <taxon>Methylobacteriaceae</taxon>
        <taxon>Microvirga</taxon>
    </lineage>
</organism>
<comment type="caution">
    <text evidence="9">The sequence shown here is derived from an EMBL/GenBank/DDBJ whole genome shotgun (WGS) entry which is preliminary data.</text>
</comment>